<evidence type="ECO:0000313" key="3">
    <source>
        <dbReference type="EMBL" id="OWF51861.1"/>
    </source>
</evidence>
<evidence type="ECO:0000313" key="4">
    <source>
        <dbReference type="Proteomes" id="UP000242188"/>
    </source>
</evidence>
<dbReference type="OrthoDB" id="7684689at2759"/>
<dbReference type="InterPro" id="IPR036390">
    <property type="entry name" value="WH_DNA-bd_sf"/>
</dbReference>
<dbReference type="Proteomes" id="UP000242188">
    <property type="component" value="Unassembled WGS sequence"/>
</dbReference>
<reference evidence="3 4" key="1">
    <citation type="journal article" date="2017" name="Nat. Ecol. Evol.">
        <title>Scallop genome provides insights into evolution of bilaterian karyotype and development.</title>
        <authorList>
            <person name="Wang S."/>
            <person name="Zhang J."/>
            <person name="Jiao W."/>
            <person name="Li J."/>
            <person name="Xun X."/>
            <person name="Sun Y."/>
            <person name="Guo X."/>
            <person name="Huan P."/>
            <person name="Dong B."/>
            <person name="Zhang L."/>
            <person name="Hu X."/>
            <person name="Sun X."/>
            <person name="Wang J."/>
            <person name="Zhao C."/>
            <person name="Wang Y."/>
            <person name="Wang D."/>
            <person name="Huang X."/>
            <person name="Wang R."/>
            <person name="Lv J."/>
            <person name="Li Y."/>
            <person name="Zhang Z."/>
            <person name="Liu B."/>
            <person name="Lu W."/>
            <person name="Hui Y."/>
            <person name="Liang J."/>
            <person name="Zhou Z."/>
            <person name="Hou R."/>
            <person name="Li X."/>
            <person name="Liu Y."/>
            <person name="Li H."/>
            <person name="Ning X."/>
            <person name="Lin Y."/>
            <person name="Zhao L."/>
            <person name="Xing Q."/>
            <person name="Dou J."/>
            <person name="Li Y."/>
            <person name="Mao J."/>
            <person name="Guo H."/>
            <person name="Dou H."/>
            <person name="Li T."/>
            <person name="Mu C."/>
            <person name="Jiang W."/>
            <person name="Fu Q."/>
            <person name="Fu X."/>
            <person name="Miao Y."/>
            <person name="Liu J."/>
            <person name="Yu Q."/>
            <person name="Li R."/>
            <person name="Liao H."/>
            <person name="Li X."/>
            <person name="Kong Y."/>
            <person name="Jiang Z."/>
            <person name="Chourrout D."/>
            <person name="Li R."/>
            <person name="Bao Z."/>
        </authorList>
    </citation>
    <scope>NUCLEOTIDE SEQUENCE [LARGE SCALE GENOMIC DNA]</scope>
    <source>
        <strain evidence="3 4">PY_sf001</strain>
    </source>
</reference>
<protein>
    <submittedName>
        <fullName evidence="3">Heterochromatin protein 1-binding protein 3</fullName>
    </submittedName>
</protein>
<comment type="caution">
    <text evidence="3">The sequence shown here is derived from an EMBL/GenBank/DDBJ whole genome shotgun (WGS) entry which is preliminary data.</text>
</comment>
<evidence type="ECO:0000256" key="1">
    <source>
        <dbReference type="SAM" id="MobiDB-lite"/>
    </source>
</evidence>
<proteinExistence type="predicted"/>
<dbReference type="AlphaFoldDB" id="A0A210QT05"/>
<feature type="domain" description="H15" evidence="2">
    <location>
        <begin position="451"/>
        <end position="526"/>
    </location>
</feature>
<feature type="region of interest" description="Disordered" evidence="1">
    <location>
        <begin position="238"/>
        <end position="375"/>
    </location>
</feature>
<feature type="domain" description="H15" evidence="2">
    <location>
        <begin position="372"/>
        <end position="444"/>
    </location>
</feature>
<dbReference type="STRING" id="6573.A0A210QT05"/>
<dbReference type="InterPro" id="IPR036388">
    <property type="entry name" value="WH-like_DNA-bd_sf"/>
</dbReference>
<dbReference type="SMART" id="SM00526">
    <property type="entry name" value="H15"/>
    <property type="match status" value="2"/>
</dbReference>
<dbReference type="GO" id="GO:0000786">
    <property type="term" value="C:nucleosome"/>
    <property type="evidence" value="ECO:0007669"/>
    <property type="project" value="InterPro"/>
</dbReference>
<keyword evidence="4" id="KW-1185">Reference proteome</keyword>
<dbReference type="Gene3D" id="1.10.10.10">
    <property type="entry name" value="Winged helix-like DNA-binding domain superfamily/Winged helix DNA-binding domain"/>
    <property type="match status" value="3"/>
</dbReference>
<feature type="compositionally biased region" description="Basic and acidic residues" evidence="1">
    <location>
        <begin position="276"/>
        <end position="287"/>
    </location>
</feature>
<dbReference type="CDD" id="cd00073">
    <property type="entry name" value="H15"/>
    <property type="match status" value="2"/>
</dbReference>
<dbReference type="PROSITE" id="PS51504">
    <property type="entry name" value="H15"/>
    <property type="match status" value="2"/>
</dbReference>
<dbReference type="InterPro" id="IPR005818">
    <property type="entry name" value="Histone_H1/H5_H15"/>
</dbReference>
<feature type="compositionally biased region" description="Basic and acidic residues" evidence="1">
    <location>
        <begin position="15"/>
        <end position="24"/>
    </location>
</feature>
<sequence>MPAIKLKKATQEYLAEKEREKEAKAAASLAAAAPPPPPPVEEPPAPKAVKPKAKFLEAEVLFEKRKRTIPPAELRAGTWLDDNLEVKEGINVSLVALYDYYTETCVLEEGKVVDVPVFNRLVKDKFGKDYGIKEDSALKGLVKDRKHSDKKPKVQAESLNLKMKDILEEIINEAKNPNRGLRFQTLKKNISAKYPALQLDMKPQKLLSALNRGLSYGHLELVRGTGKCGFYRLPGESTAEEDMKKETKEKEKKQKKDKTDKENDGTAAEGEEDKGDDVPEKEPEKEHKSKKGRKRKRKSEESEAKEDGEKKEEEAKEEEAKEAKEAKEGEAKEGEDGEAPKKKTRKSKKNKDKKKKNSKKSAWRGTASMHSDPQSVSDTFSLAITYMSDPKDASITKIKKYIADHYPDSNMDTKLKKALEKGAEKGIWEQVSGSGGTGKFRLLAEDFNPSEAKSMEDMVCQAIVACHEPKQASAGLIKKYIIEYHPEFGIDNKPHLYKGALKRACLNKKIKQLSGIGASGSFQLVSSFYPSPAILAGDADAEAEEAAVEREDDNEEVYQEMYVVRKTKSGRGGIPVTVLAKKQRRR</sequence>
<dbReference type="SUPFAM" id="SSF46785">
    <property type="entry name" value="Winged helix' DNA-binding domain"/>
    <property type="match status" value="2"/>
</dbReference>
<feature type="region of interest" description="Disordered" evidence="1">
    <location>
        <begin position="15"/>
        <end position="49"/>
    </location>
</feature>
<name>A0A210QT05_MIZYE</name>
<dbReference type="GO" id="GO:0003677">
    <property type="term" value="F:DNA binding"/>
    <property type="evidence" value="ECO:0007669"/>
    <property type="project" value="InterPro"/>
</dbReference>
<dbReference type="GO" id="GO:0006334">
    <property type="term" value="P:nucleosome assembly"/>
    <property type="evidence" value="ECO:0007669"/>
    <property type="project" value="InterPro"/>
</dbReference>
<feature type="compositionally biased region" description="Basic and acidic residues" evidence="1">
    <location>
        <begin position="298"/>
        <end position="341"/>
    </location>
</feature>
<evidence type="ECO:0000259" key="2">
    <source>
        <dbReference type="PROSITE" id="PS51504"/>
    </source>
</evidence>
<accession>A0A210QT05</accession>
<feature type="compositionally biased region" description="Pro residues" evidence="1">
    <location>
        <begin position="33"/>
        <end position="46"/>
    </location>
</feature>
<dbReference type="EMBL" id="NEDP02002059">
    <property type="protein sequence ID" value="OWF51861.1"/>
    <property type="molecule type" value="Genomic_DNA"/>
</dbReference>
<feature type="compositionally biased region" description="Basic residues" evidence="1">
    <location>
        <begin position="342"/>
        <end position="362"/>
    </location>
</feature>
<feature type="compositionally biased region" description="Basic and acidic residues" evidence="1">
    <location>
        <begin position="241"/>
        <end position="264"/>
    </location>
</feature>
<dbReference type="Pfam" id="PF00538">
    <property type="entry name" value="Linker_histone"/>
    <property type="match status" value="3"/>
</dbReference>
<feature type="compositionally biased region" description="Basic residues" evidence="1">
    <location>
        <begin position="288"/>
        <end position="297"/>
    </location>
</feature>
<gene>
    <name evidence="3" type="ORF">KP79_PYT05669</name>
</gene>
<organism evidence="3 4">
    <name type="scientific">Mizuhopecten yessoensis</name>
    <name type="common">Japanese scallop</name>
    <name type="synonym">Patinopecten yessoensis</name>
    <dbReference type="NCBI Taxonomy" id="6573"/>
    <lineage>
        <taxon>Eukaryota</taxon>
        <taxon>Metazoa</taxon>
        <taxon>Spiralia</taxon>
        <taxon>Lophotrochozoa</taxon>
        <taxon>Mollusca</taxon>
        <taxon>Bivalvia</taxon>
        <taxon>Autobranchia</taxon>
        <taxon>Pteriomorphia</taxon>
        <taxon>Pectinida</taxon>
        <taxon>Pectinoidea</taxon>
        <taxon>Pectinidae</taxon>
        <taxon>Mizuhopecten</taxon>
    </lineage>
</organism>